<evidence type="ECO:0000313" key="3">
    <source>
        <dbReference type="Proteomes" id="UP000822476"/>
    </source>
</evidence>
<sequence>MASNPVPPRSLIIVKASVEDPHSQLIQSRMGMSVGDFMEALTDPHSRTLDAVGLSRGHFVWPKHTNNEVCDPSSLADDSIHDATWSLRFRALGCYHPLIDKTSKPSKLKRAPRTPPILSQDVSAEASGQKDKPNSLSNVDERRRHLLLMSRSSVNSSVSLPSETITAAQHHQLEEDLKLSDSGDENEEGEDMDATKPMLEANSECDLASYSVAPMSETERSPSKQKVLTPNDRPVVGDVCTVLPRILTIDNALTQFSQSIPPFVSPLSCMRDDAMECDAPDTTCFVNEVVVHTEPETATDALVESADRPTTENILSNTAISSAPQTLRSHQRAAYTNAPSRFDEKLSAFMYSQDLLLDANDHYHSTSPPVVLQDKASVKLVDSKPTHGNDHYVSKAYDHTTSRRELIQRLLAESETVLAAKQQCLVTGLPPACTDAWKVDKTMSLPDKENHLVVHSSSRGLRPVTGQTFDRTDSFNPVSLDSPPTVRRKKCNVMQEQFRQHPSIESPRHSSQEVTASKQVTVEPVSHAHASTADSCVADETSSILAVNGKSSAPLANKSPAVAVSLAGDSSKIQTPSLPSSSAATEHAPKTDFSIHSNEMKSRLPTVPVESNKVSPCLPKNGDKETDRSDRQGSDNHNTPLIEDRLIQSSDEVTDNIKPAKPACMPPPDSGNKKLKRSGAVRPNVVEQKDGKSTVVDNLKTSEDPLPKRDSDRVSTNVNPHPPLLTSPNPPPVVAQPVFSFRTLTSERWVFHDLPLTKVRLKLQSILQRSIDCSTDKSCLSTQAKQLENFRSALNSAMSSNSTQDRPVSESGAISQGRKNRPRTLTAVLLVPPRQENVVSAPVVQPPVSFVPQTAAPVVCRSDAFTMTTPPSPKRCPLRVDRDTQCDLSMGTAIHESSPSVPVVRTTLTPKPDVNSKSTSVGHFVSPSAEYEKANAKQSTPEASCLSAGNPFFINLQNQLLLATKEVEDKIHQSNVDAQLQLANEYKSKASRQWKTLVSSISSTHAGTPNNPDGGGRFRLLLQSDALHQYPVELLHMVRHLISAAVLLEDINELSRAADLLAEVSTQLEHTSRRMRRVEVKLIKHVVRHPHRSSHERPGGSSASDLSKMVKHDAGWMYLWYYALSRVQSLVHFREYQLRLRLMNTLRTQKIQFCVSNVYFAEYLDPNFYYPMYKKQLDRSERSSMYA</sequence>
<accession>A0A8S9Y9R0</accession>
<feature type="compositionally biased region" description="Pro residues" evidence="1">
    <location>
        <begin position="720"/>
        <end position="731"/>
    </location>
</feature>
<feature type="compositionally biased region" description="Acidic residues" evidence="1">
    <location>
        <begin position="182"/>
        <end position="192"/>
    </location>
</feature>
<dbReference type="Proteomes" id="UP000822476">
    <property type="component" value="Unassembled WGS sequence"/>
</dbReference>
<feature type="compositionally biased region" description="Basic and acidic residues" evidence="1">
    <location>
        <begin position="700"/>
        <end position="713"/>
    </location>
</feature>
<feature type="region of interest" description="Disordered" evidence="1">
    <location>
        <begin position="176"/>
        <end position="195"/>
    </location>
</feature>
<feature type="region of interest" description="Disordered" evidence="1">
    <location>
        <begin position="454"/>
        <end position="537"/>
    </location>
</feature>
<feature type="region of interest" description="Disordered" evidence="1">
    <location>
        <begin position="797"/>
        <end position="820"/>
    </location>
</feature>
<feature type="compositionally biased region" description="Basic and acidic residues" evidence="1">
    <location>
        <begin position="621"/>
        <end position="634"/>
    </location>
</feature>
<feature type="region of interest" description="Disordered" evidence="1">
    <location>
        <begin position="102"/>
        <end position="140"/>
    </location>
</feature>
<dbReference type="OrthoDB" id="6263781at2759"/>
<name>A0A8S9Y9R0_9TREM</name>
<feature type="compositionally biased region" description="Polar residues" evidence="1">
    <location>
        <begin position="797"/>
        <end position="806"/>
    </location>
</feature>
<reference evidence="2" key="1">
    <citation type="submission" date="2019-07" db="EMBL/GenBank/DDBJ databases">
        <title>Annotation for the trematode Paragonimus miyazaki's.</title>
        <authorList>
            <person name="Choi Y.-J."/>
        </authorList>
    </citation>
    <scope>NUCLEOTIDE SEQUENCE</scope>
    <source>
        <strain evidence="2">Japan</strain>
    </source>
</reference>
<evidence type="ECO:0000256" key="1">
    <source>
        <dbReference type="SAM" id="MobiDB-lite"/>
    </source>
</evidence>
<comment type="caution">
    <text evidence="2">The sequence shown here is derived from an EMBL/GenBank/DDBJ whole genome shotgun (WGS) entry which is preliminary data.</text>
</comment>
<keyword evidence="3" id="KW-1185">Reference proteome</keyword>
<feature type="region of interest" description="Disordered" evidence="1">
    <location>
        <begin position="571"/>
        <end position="731"/>
    </location>
</feature>
<dbReference type="AlphaFoldDB" id="A0A8S9Y9R0"/>
<feature type="compositionally biased region" description="Polar residues" evidence="1">
    <location>
        <begin position="455"/>
        <end position="479"/>
    </location>
</feature>
<evidence type="ECO:0000313" key="2">
    <source>
        <dbReference type="EMBL" id="KAF7232542.1"/>
    </source>
</evidence>
<feature type="compositionally biased region" description="Polar residues" evidence="1">
    <location>
        <begin position="571"/>
        <end position="584"/>
    </location>
</feature>
<protein>
    <submittedName>
        <fullName evidence="2">Uncharacterized protein</fullName>
    </submittedName>
</protein>
<feature type="compositionally biased region" description="Basic and acidic residues" evidence="1">
    <location>
        <begin position="128"/>
        <end position="140"/>
    </location>
</feature>
<gene>
    <name evidence="2" type="ORF">EG68_05552</name>
</gene>
<proteinExistence type="predicted"/>
<organism evidence="2 3">
    <name type="scientific">Paragonimus skrjabini miyazakii</name>
    <dbReference type="NCBI Taxonomy" id="59628"/>
    <lineage>
        <taxon>Eukaryota</taxon>
        <taxon>Metazoa</taxon>
        <taxon>Spiralia</taxon>
        <taxon>Lophotrochozoa</taxon>
        <taxon>Platyhelminthes</taxon>
        <taxon>Trematoda</taxon>
        <taxon>Digenea</taxon>
        <taxon>Plagiorchiida</taxon>
        <taxon>Troglotremata</taxon>
        <taxon>Troglotrematidae</taxon>
        <taxon>Paragonimus</taxon>
    </lineage>
</organism>
<dbReference type="EMBL" id="JTDE01021738">
    <property type="protein sequence ID" value="KAF7232542.1"/>
    <property type="molecule type" value="Genomic_DNA"/>
</dbReference>